<protein>
    <submittedName>
        <fullName evidence="3">Minor curlin subunit</fullName>
    </submittedName>
</protein>
<dbReference type="RefSeq" id="WP_132580001.1">
    <property type="nucleotide sequence ID" value="NZ_SMAJ01000002.1"/>
</dbReference>
<proteinExistence type="inferred from homology"/>
<dbReference type="Proteomes" id="UP000295525">
    <property type="component" value="Unassembled WGS sequence"/>
</dbReference>
<dbReference type="OrthoDB" id="8686224at2"/>
<comment type="similarity">
    <text evidence="1">Belongs to the CsgA/CsgB family.</text>
</comment>
<dbReference type="InterPro" id="IPR009742">
    <property type="entry name" value="Curlin_rpt"/>
</dbReference>
<sequence length="182" mass="18570">MIDSIRSRYGGSEPRRYGHALLLALALTALGTQAGYCLDTDLGAPPELTLGDSTASIFQIGRQNTAGVQQQGSLNTARLSQAGSDNGISAAQQGNGNSAFLTQAGAENLISLAQYGNANYASAAQFGYANTAAVAQFNNAGDARIAQVGNLDSATVITLSAGAPPVKLNQYGNGAVAKVIQY</sequence>
<evidence type="ECO:0000256" key="2">
    <source>
        <dbReference type="ARBA" id="ARBA00022729"/>
    </source>
</evidence>
<evidence type="ECO:0000313" key="4">
    <source>
        <dbReference type="Proteomes" id="UP000295525"/>
    </source>
</evidence>
<name>A0A4R3MAD0_9BURK</name>
<reference evidence="3 4" key="1">
    <citation type="submission" date="2019-03" db="EMBL/GenBank/DDBJ databases">
        <title>Genomic Encyclopedia of Type Strains, Phase IV (KMG-IV): sequencing the most valuable type-strain genomes for metagenomic binning, comparative biology and taxonomic classification.</title>
        <authorList>
            <person name="Goeker M."/>
        </authorList>
    </citation>
    <scope>NUCLEOTIDE SEQUENCE [LARGE SCALE GENOMIC DNA]</scope>
    <source>
        <strain evidence="3 4">DSM 24591</strain>
    </source>
</reference>
<dbReference type="AlphaFoldDB" id="A0A4R3MAD0"/>
<comment type="caution">
    <text evidence="3">The sequence shown here is derived from an EMBL/GenBank/DDBJ whole genome shotgun (WGS) entry which is preliminary data.</text>
</comment>
<gene>
    <name evidence="3" type="ORF">EDC26_102390</name>
</gene>
<keyword evidence="4" id="KW-1185">Reference proteome</keyword>
<keyword evidence="2" id="KW-0732">Signal</keyword>
<accession>A0A4R3MAD0</accession>
<dbReference type="EMBL" id="SMAJ01000002">
    <property type="protein sequence ID" value="TCT10430.1"/>
    <property type="molecule type" value="Genomic_DNA"/>
</dbReference>
<evidence type="ECO:0000313" key="3">
    <source>
        <dbReference type="EMBL" id="TCT10430.1"/>
    </source>
</evidence>
<evidence type="ECO:0000256" key="1">
    <source>
        <dbReference type="ARBA" id="ARBA00009766"/>
    </source>
</evidence>
<organism evidence="3 4">
    <name type="scientific">Paralcaligenes ureilyticus</name>
    <dbReference type="NCBI Taxonomy" id="627131"/>
    <lineage>
        <taxon>Bacteria</taxon>
        <taxon>Pseudomonadati</taxon>
        <taxon>Pseudomonadota</taxon>
        <taxon>Betaproteobacteria</taxon>
        <taxon>Burkholderiales</taxon>
        <taxon>Alcaligenaceae</taxon>
        <taxon>Paralcaligenes</taxon>
    </lineage>
</organism>
<dbReference type="Pfam" id="PF07012">
    <property type="entry name" value="Curlin_rpt"/>
    <property type="match status" value="1"/>
</dbReference>
<dbReference type="GO" id="GO:0009289">
    <property type="term" value="C:pilus"/>
    <property type="evidence" value="ECO:0007669"/>
    <property type="project" value="InterPro"/>
</dbReference>
<dbReference type="GO" id="GO:0007155">
    <property type="term" value="P:cell adhesion"/>
    <property type="evidence" value="ECO:0007669"/>
    <property type="project" value="InterPro"/>
</dbReference>